<proteinExistence type="predicted"/>
<evidence type="ECO:0000313" key="3">
    <source>
        <dbReference type="WBParaSite" id="Csp11.Scaffold630.g18472.t1"/>
    </source>
</evidence>
<keyword evidence="2" id="KW-1185">Reference proteome</keyword>
<dbReference type="AlphaFoldDB" id="A0A1I7UQZ9"/>
<evidence type="ECO:0000313" key="2">
    <source>
        <dbReference type="Proteomes" id="UP000095282"/>
    </source>
</evidence>
<organism evidence="2 3">
    <name type="scientific">Caenorhabditis tropicalis</name>
    <dbReference type="NCBI Taxonomy" id="1561998"/>
    <lineage>
        <taxon>Eukaryota</taxon>
        <taxon>Metazoa</taxon>
        <taxon>Ecdysozoa</taxon>
        <taxon>Nematoda</taxon>
        <taxon>Chromadorea</taxon>
        <taxon>Rhabditida</taxon>
        <taxon>Rhabditina</taxon>
        <taxon>Rhabditomorpha</taxon>
        <taxon>Rhabditoidea</taxon>
        <taxon>Rhabditidae</taxon>
        <taxon>Peloderinae</taxon>
        <taxon>Caenorhabditis</taxon>
    </lineage>
</organism>
<reference evidence="3" key="1">
    <citation type="submission" date="2016-11" db="UniProtKB">
        <authorList>
            <consortium name="WormBaseParasite"/>
        </authorList>
    </citation>
    <scope>IDENTIFICATION</scope>
</reference>
<accession>A0A1I7UQZ9</accession>
<sequence>MSIVEVTPANPDDWELTTTNVIEMVVSNRRSNKWKYCRERGKWLPNSSVAEPIEPIFMENENAGNMTVESLRHYSVYFQDDYGQSFEIHDPRQVFVTKSPAPSSKRKTDATEPIAKRRKEEEFNYQPTGGYYDWNIDCEGNGTGHLHTLKPIDHQ</sequence>
<name>A0A1I7UQZ9_9PELO</name>
<feature type="region of interest" description="Disordered" evidence="1">
    <location>
        <begin position="97"/>
        <end position="118"/>
    </location>
</feature>
<evidence type="ECO:0000256" key="1">
    <source>
        <dbReference type="SAM" id="MobiDB-lite"/>
    </source>
</evidence>
<protein>
    <submittedName>
        <fullName evidence="3">WWE domain-containing protein</fullName>
    </submittedName>
</protein>
<dbReference type="Proteomes" id="UP000095282">
    <property type="component" value="Unplaced"/>
</dbReference>
<feature type="compositionally biased region" description="Basic and acidic residues" evidence="1">
    <location>
        <begin position="106"/>
        <end position="118"/>
    </location>
</feature>
<dbReference type="WBParaSite" id="Csp11.Scaffold630.g18472.t1">
    <property type="protein sequence ID" value="Csp11.Scaffold630.g18472.t1"/>
    <property type="gene ID" value="Csp11.Scaffold630.g18472"/>
</dbReference>